<name>A0A7I8DEU0_9BACL</name>
<evidence type="ECO:0000313" key="3">
    <source>
        <dbReference type="Proteomes" id="UP000593802"/>
    </source>
</evidence>
<keyword evidence="1" id="KW-0472">Membrane</keyword>
<sequence>MSTDRKIGVLLWSIALPGFGQLRNGKYVKGIVFIILEFIINWKANLNQIILESFHGEIESAIALADYQWLLFYPCVYMFAIWDAYSDAGPPHSPFSYLPFVLAAYIGTLGVIYAPTLKILGVLWGPVWLPLFFLFVGVVIGLVFRKLLLKRQMSHL</sequence>
<evidence type="ECO:0000256" key="1">
    <source>
        <dbReference type="SAM" id="Phobius"/>
    </source>
</evidence>
<proteinExistence type="predicted"/>
<evidence type="ECO:0000313" key="2">
    <source>
        <dbReference type="EMBL" id="BCJ87070.1"/>
    </source>
</evidence>
<feature type="transmembrane region" description="Helical" evidence="1">
    <location>
        <begin position="67"/>
        <end position="85"/>
    </location>
</feature>
<dbReference type="RefSeq" id="WP_200756708.1">
    <property type="nucleotide sequence ID" value="NZ_AP023366.1"/>
</dbReference>
<feature type="transmembrane region" description="Helical" evidence="1">
    <location>
        <begin position="97"/>
        <end position="115"/>
    </location>
</feature>
<keyword evidence="1" id="KW-1133">Transmembrane helix</keyword>
<keyword evidence="3" id="KW-1185">Reference proteome</keyword>
<dbReference type="KEGG" id="eff:skT53_20550"/>
<feature type="transmembrane region" description="Helical" evidence="1">
    <location>
        <begin position="127"/>
        <end position="148"/>
    </location>
</feature>
<gene>
    <name evidence="2" type="ORF">skT53_20550</name>
</gene>
<reference evidence="2 3" key="1">
    <citation type="submission" date="2020-08" db="EMBL/GenBank/DDBJ databases">
        <title>Complete Genome Sequence of Effusibacillus dendaii Strain skT53, Isolated from Farmland soil.</title>
        <authorList>
            <person name="Konishi T."/>
            <person name="Kawasaki H."/>
        </authorList>
    </citation>
    <scope>NUCLEOTIDE SEQUENCE [LARGE SCALE GENOMIC DNA]</scope>
    <source>
        <strain evidence="3">skT53</strain>
    </source>
</reference>
<dbReference type="EMBL" id="AP023366">
    <property type="protein sequence ID" value="BCJ87070.1"/>
    <property type="molecule type" value="Genomic_DNA"/>
</dbReference>
<dbReference type="AlphaFoldDB" id="A0A7I8DEU0"/>
<dbReference type="Proteomes" id="UP000593802">
    <property type="component" value="Chromosome"/>
</dbReference>
<keyword evidence="1" id="KW-0812">Transmembrane</keyword>
<accession>A0A7I8DEU0</accession>
<protein>
    <submittedName>
        <fullName evidence="2">Uncharacterized protein</fullName>
    </submittedName>
</protein>
<organism evidence="2 3">
    <name type="scientific">Effusibacillus dendaii</name>
    <dbReference type="NCBI Taxonomy" id="2743772"/>
    <lineage>
        <taxon>Bacteria</taxon>
        <taxon>Bacillati</taxon>
        <taxon>Bacillota</taxon>
        <taxon>Bacilli</taxon>
        <taxon>Bacillales</taxon>
        <taxon>Alicyclobacillaceae</taxon>
        <taxon>Effusibacillus</taxon>
    </lineage>
</organism>